<feature type="compositionally biased region" description="Pro residues" evidence="1">
    <location>
        <begin position="113"/>
        <end position="129"/>
    </location>
</feature>
<feature type="compositionally biased region" description="Polar residues" evidence="1">
    <location>
        <begin position="187"/>
        <end position="198"/>
    </location>
</feature>
<evidence type="ECO:0000313" key="2">
    <source>
        <dbReference type="EMBL" id="ONM00947.1"/>
    </source>
</evidence>
<evidence type="ECO:0000256" key="1">
    <source>
        <dbReference type="SAM" id="MobiDB-lite"/>
    </source>
</evidence>
<name>A0A1D6KCF6_MAIZE</name>
<feature type="region of interest" description="Disordered" evidence="1">
    <location>
        <begin position="1"/>
        <end position="49"/>
    </location>
</feature>
<feature type="compositionally biased region" description="Basic residues" evidence="1">
    <location>
        <begin position="199"/>
        <end position="209"/>
    </location>
</feature>
<reference evidence="2" key="1">
    <citation type="submission" date="2015-12" db="EMBL/GenBank/DDBJ databases">
        <title>Update maize B73 reference genome by single molecule sequencing technologies.</title>
        <authorList>
            <consortium name="Maize Genome Sequencing Project"/>
            <person name="Ware D."/>
        </authorList>
    </citation>
    <scope>NUCLEOTIDE SEQUENCE [LARGE SCALE GENOMIC DNA]</scope>
    <source>
        <tissue evidence="2">Seedling</tissue>
    </source>
</reference>
<accession>A0A1D6KCF6</accession>
<dbReference type="InParanoid" id="A0A1D6KCF6"/>
<protein>
    <submittedName>
        <fullName evidence="2">Uncharacterized protein</fullName>
    </submittedName>
</protein>
<sequence>MAPCSSAPWTRAPASPSPRRACPPSLLTCRDSSSAGNPNPLPWTPSAARPSLSMVGPPYRSFPRCPFFSAHGRELSAPPMASVLWASPCSPAPCRHPLSLLSLPAPSPKQQVPAPPTSPMENSKPPPRPGVLAAQLGLASSLSGHPSRCSTVRTTYSTICATGCVWSCWCYVQLLRDTIDLRSAYESSSKPAPLSTSHLAHRSSAKSPN</sequence>
<gene>
    <name evidence="2" type="ORF">ZEAMMB73_Zm00001d030406</name>
</gene>
<dbReference type="FunCoup" id="A0A1D6KCF6">
    <property type="interactions" value="3"/>
</dbReference>
<feature type="region of interest" description="Disordered" evidence="1">
    <location>
        <begin position="105"/>
        <end position="131"/>
    </location>
</feature>
<dbReference type="EMBL" id="CM007647">
    <property type="protein sequence ID" value="ONM00948.1"/>
    <property type="molecule type" value="Genomic_DNA"/>
</dbReference>
<feature type="region of interest" description="Disordered" evidence="1">
    <location>
        <begin position="187"/>
        <end position="209"/>
    </location>
</feature>
<dbReference type="EMBL" id="CM007647">
    <property type="protein sequence ID" value="ONM00949.1"/>
    <property type="molecule type" value="Genomic_DNA"/>
</dbReference>
<dbReference type="EMBL" id="CM007647">
    <property type="protein sequence ID" value="ONM00947.1"/>
    <property type="molecule type" value="Genomic_DNA"/>
</dbReference>
<proteinExistence type="predicted"/>
<dbReference type="AlphaFoldDB" id="A0A1D6KCF6"/>
<organism evidence="2">
    <name type="scientific">Zea mays</name>
    <name type="common">Maize</name>
    <dbReference type="NCBI Taxonomy" id="4577"/>
    <lineage>
        <taxon>Eukaryota</taxon>
        <taxon>Viridiplantae</taxon>
        <taxon>Streptophyta</taxon>
        <taxon>Embryophyta</taxon>
        <taxon>Tracheophyta</taxon>
        <taxon>Spermatophyta</taxon>
        <taxon>Magnoliopsida</taxon>
        <taxon>Liliopsida</taxon>
        <taxon>Poales</taxon>
        <taxon>Poaceae</taxon>
        <taxon>PACMAD clade</taxon>
        <taxon>Panicoideae</taxon>
        <taxon>Andropogonodae</taxon>
        <taxon>Andropogoneae</taxon>
        <taxon>Tripsacinae</taxon>
        <taxon>Zea</taxon>
    </lineage>
</organism>
<feature type="compositionally biased region" description="Low complexity" evidence="1">
    <location>
        <begin position="1"/>
        <end position="25"/>
    </location>
</feature>